<organism evidence="1">
    <name type="scientific">marine sediment metagenome</name>
    <dbReference type="NCBI Taxonomy" id="412755"/>
    <lineage>
        <taxon>unclassified sequences</taxon>
        <taxon>metagenomes</taxon>
        <taxon>ecological metagenomes</taxon>
    </lineage>
</organism>
<sequence length="99" mass="10439">AVLTASGDMLLDTSITPAEFPDFPAGRAVPAKMKVKLHGIHGCPVADHTDAANGFHTTFLKLIKEREVLFDEDRLGIPFLGDSDGTGAASYAKAETLIG</sequence>
<feature type="non-terminal residue" evidence="1">
    <location>
        <position position="99"/>
    </location>
</feature>
<accession>X1RUV5</accession>
<dbReference type="AlphaFoldDB" id="X1RUV5"/>
<comment type="caution">
    <text evidence="1">The sequence shown here is derived from an EMBL/GenBank/DDBJ whole genome shotgun (WGS) entry which is preliminary data.</text>
</comment>
<dbReference type="EMBL" id="BARV01043881">
    <property type="protein sequence ID" value="GAI66955.1"/>
    <property type="molecule type" value="Genomic_DNA"/>
</dbReference>
<evidence type="ECO:0000313" key="1">
    <source>
        <dbReference type="EMBL" id="GAI66955.1"/>
    </source>
</evidence>
<reference evidence="1" key="1">
    <citation type="journal article" date="2014" name="Front. Microbiol.">
        <title>High frequency of phylogenetically diverse reductive dehalogenase-homologous genes in deep subseafloor sedimentary metagenomes.</title>
        <authorList>
            <person name="Kawai M."/>
            <person name="Futagami T."/>
            <person name="Toyoda A."/>
            <person name="Takaki Y."/>
            <person name="Nishi S."/>
            <person name="Hori S."/>
            <person name="Arai W."/>
            <person name="Tsubouchi T."/>
            <person name="Morono Y."/>
            <person name="Uchiyama I."/>
            <person name="Ito T."/>
            <person name="Fujiyama A."/>
            <person name="Inagaki F."/>
            <person name="Takami H."/>
        </authorList>
    </citation>
    <scope>NUCLEOTIDE SEQUENCE</scope>
    <source>
        <strain evidence="1">Expedition CK06-06</strain>
    </source>
</reference>
<gene>
    <name evidence="1" type="ORF">S06H3_65267</name>
</gene>
<protein>
    <submittedName>
        <fullName evidence="1">Uncharacterized protein</fullName>
    </submittedName>
</protein>
<proteinExistence type="predicted"/>
<name>X1RUV5_9ZZZZ</name>
<feature type="non-terminal residue" evidence="1">
    <location>
        <position position="1"/>
    </location>
</feature>